<dbReference type="EMBL" id="DWXN01000007">
    <property type="protein sequence ID" value="HJB74704.1"/>
    <property type="molecule type" value="Genomic_DNA"/>
</dbReference>
<dbReference type="InterPro" id="IPR013986">
    <property type="entry name" value="DExx_box_DNA_helicase_dom_sf"/>
</dbReference>
<organism evidence="14 15">
    <name type="scientific">Candidatus Eubacterium faecale</name>
    <dbReference type="NCBI Taxonomy" id="2838568"/>
    <lineage>
        <taxon>Bacteria</taxon>
        <taxon>Bacillati</taxon>
        <taxon>Bacillota</taxon>
        <taxon>Clostridia</taxon>
        <taxon>Eubacteriales</taxon>
        <taxon>Eubacteriaceae</taxon>
        <taxon>Eubacterium</taxon>
    </lineage>
</organism>
<comment type="catalytic activity">
    <reaction evidence="10">
        <text>ATP + H2O = ADP + phosphate + H(+)</text>
        <dbReference type="Rhea" id="RHEA:13065"/>
        <dbReference type="ChEBI" id="CHEBI:15377"/>
        <dbReference type="ChEBI" id="CHEBI:15378"/>
        <dbReference type="ChEBI" id="CHEBI:30616"/>
        <dbReference type="ChEBI" id="CHEBI:43474"/>
        <dbReference type="ChEBI" id="CHEBI:456216"/>
        <dbReference type="EC" id="5.6.2.4"/>
    </reaction>
</comment>
<evidence type="ECO:0000256" key="7">
    <source>
        <dbReference type="ARBA" id="ARBA00023235"/>
    </source>
</evidence>
<dbReference type="InterPro" id="IPR000212">
    <property type="entry name" value="DNA_helicase_UvrD/REP"/>
</dbReference>
<evidence type="ECO:0000256" key="11">
    <source>
        <dbReference type="PROSITE-ProRule" id="PRU00560"/>
    </source>
</evidence>
<keyword evidence="6" id="KW-0238">DNA-binding</keyword>
<comment type="similarity">
    <text evidence="1">Belongs to the helicase family. UvrD subfamily.</text>
</comment>
<dbReference type="AlphaFoldDB" id="A0A9D2MI69"/>
<proteinExistence type="inferred from homology"/>
<dbReference type="Proteomes" id="UP000823877">
    <property type="component" value="Unassembled WGS sequence"/>
</dbReference>
<reference evidence="14" key="2">
    <citation type="submission" date="2021-04" db="EMBL/GenBank/DDBJ databases">
        <authorList>
            <person name="Gilroy R."/>
        </authorList>
    </citation>
    <scope>NUCLEOTIDE SEQUENCE</scope>
    <source>
        <strain evidence="14">CHK188-16595</strain>
    </source>
</reference>
<evidence type="ECO:0000313" key="15">
    <source>
        <dbReference type="Proteomes" id="UP000823877"/>
    </source>
</evidence>
<dbReference type="Gene3D" id="1.10.10.160">
    <property type="match status" value="1"/>
</dbReference>
<evidence type="ECO:0000256" key="4">
    <source>
        <dbReference type="ARBA" id="ARBA00022806"/>
    </source>
</evidence>
<evidence type="ECO:0000256" key="6">
    <source>
        <dbReference type="ARBA" id="ARBA00023125"/>
    </source>
</evidence>
<name>A0A9D2MI69_9FIRM</name>
<dbReference type="Pfam" id="PF13361">
    <property type="entry name" value="UvrD_C"/>
    <property type="match status" value="1"/>
</dbReference>
<evidence type="ECO:0000259" key="13">
    <source>
        <dbReference type="PROSITE" id="PS51217"/>
    </source>
</evidence>
<dbReference type="PANTHER" id="PTHR11070:SF2">
    <property type="entry name" value="ATP-DEPENDENT DNA HELICASE SRS2"/>
    <property type="match status" value="1"/>
</dbReference>
<evidence type="ECO:0000256" key="9">
    <source>
        <dbReference type="ARBA" id="ARBA00034808"/>
    </source>
</evidence>
<feature type="binding site" evidence="11">
    <location>
        <begin position="24"/>
        <end position="31"/>
    </location>
    <ligand>
        <name>ATP</name>
        <dbReference type="ChEBI" id="CHEBI:30616"/>
    </ligand>
</feature>
<dbReference type="PROSITE" id="PS51217">
    <property type="entry name" value="UVRD_HELICASE_CTER"/>
    <property type="match status" value="1"/>
</dbReference>
<feature type="domain" description="UvrD-like helicase C-terminal" evidence="13">
    <location>
        <begin position="291"/>
        <end position="558"/>
    </location>
</feature>
<dbReference type="InterPro" id="IPR014016">
    <property type="entry name" value="UvrD-like_ATP-bd"/>
</dbReference>
<dbReference type="GO" id="GO:0016787">
    <property type="term" value="F:hydrolase activity"/>
    <property type="evidence" value="ECO:0007669"/>
    <property type="project" value="UniProtKB-UniRule"/>
</dbReference>
<evidence type="ECO:0000256" key="3">
    <source>
        <dbReference type="ARBA" id="ARBA00022801"/>
    </source>
</evidence>
<dbReference type="Pfam" id="PF00580">
    <property type="entry name" value="UvrD-helicase"/>
    <property type="match status" value="1"/>
</dbReference>
<evidence type="ECO:0000313" key="14">
    <source>
        <dbReference type="EMBL" id="HJB74704.1"/>
    </source>
</evidence>
<dbReference type="GO" id="GO:0003677">
    <property type="term" value="F:DNA binding"/>
    <property type="evidence" value="ECO:0007669"/>
    <property type="project" value="UniProtKB-KW"/>
</dbReference>
<keyword evidence="4 11" id="KW-0347">Helicase</keyword>
<dbReference type="GO" id="GO:0000725">
    <property type="term" value="P:recombinational repair"/>
    <property type="evidence" value="ECO:0007669"/>
    <property type="project" value="TreeGrafter"/>
</dbReference>
<protein>
    <recommendedName>
        <fullName evidence="9">DNA 3'-5' helicase</fullName>
        <ecNumber evidence="9">5.6.2.4</ecNumber>
    </recommendedName>
</protein>
<dbReference type="CDD" id="cd17932">
    <property type="entry name" value="DEXQc_UvrD"/>
    <property type="match status" value="1"/>
</dbReference>
<sequence length="715" mass="82453">MEQKLNTEQTAAVTSTEGFVRVIAGAGSGKTRALTNRFAFLVNELGILPENILCVTFTNKAANEMRRRIHNLIGDNDTGYINTFHGFCVAVLQEDSYAVQFPKNFLVLDNSDIDAMLRIIYEERGLTLRDMTFADARDMIEIQKLFKKPEYYLDMISMSLEALHEKYLSAVNKNDIIFYGYLYQEKKCFGLDYNDLIKFTLYIFSQSEEIRLKWQKRLEYIMIDEFQDIDGLQYELMQALCAYHKNLFIVGDPDQTIYTWRGANVKYLLEFPRNFPDVKTIMMMKNYRSTPQILAAANSLISKNRQRMEKELIPVLPHGEKPVFCFAASPEKEAEWITEKIRELHKSGVRYRDITILYRAHYVTRTIEETLLQEKLPYHIYSGVPFFGRAEIKDALCYLRMIVSHDDLSFRRVINTPKRNMGRRRMAFLEDYAAENGCTLFAALKQTLDHEIFKGTKARGFVNLIEEFSNGYEDMPTSDLLSAILNESGYEKKLRTEGSQERLDNLAELKQSILEYENTCGEEATVFHYLAHVAMFTNNDIEDDSDKVKLMTVHAAKGLEFPYVMLCGMDEGIFPSRKIKDLAGMEEERRLAFVAMTRAEKGLYLSGSEGRNFDGSPRYPSRFILDIEEDLLEYAKKPNDALIANARESIAQSEKFMPENLENFLLPVGTAVQHEYLGDGKILDRNKSKGAYLVQFDSIPTPRLISFKAKLKEKN</sequence>
<dbReference type="GO" id="GO:0043138">
    <property type="term" value="F:3'-5' DNA helicase activity"/>
    <property type="evidence" value="ECO:0007669"/>
    <property type="project" value="UniProtKB-EC"/>
</dbReference>
<keyword evidence="3 11" id="KW-0378">Hydrolase</keyword>
<keyword evidence="7" id="KW-0413">Isomerase</keyword>
<dbReference type="SUPFAM" id="SSF52540">
    <property type="entry name" value="P-loop containing nucleoside triphosphate hydrolases"/>
    <property type="match status" value="1"/>
</dbReference>
<dbReference type="InterPro" id="IPR027417">
    <property type="entry name" value="P-loop_NTPase"/>
</dbReference>
<dbReference type="GO" id="GO:0005524">
    <property type="term" value="F:ATP binding"/>
    <property type="evidence" value="ECO:0007669"/>
    <property type="project" value="UniProtKB-UniRule"/>
</dbReference>
<dbReference type="PANTHER" id="PTHR11070">
    <property type="entry name" value="UVRD / RECB / PCRA DNA HELICASE FAMILY MEMBER"/>
    <property type="match status" value="1"/>
</dbReference>
<evidence type="ECO:0000256" key="2">
    <source>
        <dbReference type="ARBA" id="ARBA00022741"/>
    </source>
</evidence>
<evidence type="ECO:0000256" key="1">
    <source>
        <dbReference type="ARBA" id="ARBA00009922"/>
    </source>
</evidence>
<gene>
    <name evidence="14" type="ORF">IAA37_03410</name>
</gene>
<accession>A0A9D2MI69</accession>
<keyword evidence="5 11" id="KW-0067">ATP-binding</keyword>
<reference evidence="14" key="1">
    <citation type="journal article" date="2021" name="PeerJ">
        <title>Extensive microbial diversity within the chicken gut microbiome revealed by metagenomics and culture.</title>
        <authorList>
            <person name="Gilroy R."/>
            <person name="Ravi A."/>
            <person name="Getino M."/>
            <person name="Pursley I."/>
            <person name="Horton D.L."/>
            <person name="Alikhan N.F."/>
            <person name="Baker D."/>
            <person name="Gharbi K."/>
            <person name="Hall N."/>
            <person name="Watson M."/>
            <person name="Adriaenssens E.M."/>
            <person name="Foster-Nyarko E."/>
            <person name="Jarju S."/>
            <person name="Secka A."/>
            <person name="Antonio M."/>
            <person name="Oren A."/>
            <person name="Chaudhuri R.R."/>
            <person name="La Ragione R."/>
            <person name="Hildebrand F."/>
            <person name="Pallen M.J."/>
        </authorList>
    </citation>
    <scope>NUCLEOTIDE SEQUENCE</scope>
    <source>
        <strain evidence="14">CHK188-16595</strain>
    </source>
</reference>
<dbReference type="GO" id="GO:0005829">
    <property type="term" value="C:cytosol"/>
    <property type="evidence" value="ECO:0007669"/>
    <property type="project" value="TreeGrafter"/>
</dbReference>
<keyword evidence="2 11" id="KW-0547">Nucleotide-binding</keyword>
<dbReference type="CDD" id="cd18807">
    <property type="entry name" value="SF1_C_UvrD"/>
    <property type="match status" value="1"/>
</dbReference>
<evidence type="ECO:0000256" key="10">
    <source>
        <dbReference type="ARBA" id="ARBA00048988"/>
    </source>
</evidence>
<comment type="catalytic activity">
    <reaction evidence="8">
        <text>Couples ATP hydrolysis with the unwinding of duplex DNA by translocating in the 3'-5' direction.</text>
        <dbReference type="EC" id="5.6.2.4"/>
    </reaction>
</comment>
<comment type="caution">
    <text evidence="14">The sequence shown here is derived from an EMBL/GenBank/DDBJ whole genome shotgun (WGS) entry which is preliminary data.</text>
</comment>
<dbReference type="Gene3D" id="1.10.486.10">
    <property type="entry name" value="PCRA, domain 4"/>
    <property type="match status" value="1"/>
</dbReference>
<dbReference type="InterPro" id="IPR014017">
    <property type="entry name" value="DNA_helicase_UvrD-like_C"/>
</dbReference>
<dbReference type="PROSITE" id="PS51198">
    <property type="entry name" value="UVRD_HELICASE_ATP_BIND"/>
    <property type="match status" value="1"/>
</dbReference>
<evidence type="ECO:0000256" key="8">
    <source>
        <dbReference type="ARBA" id="ARBA00034617"/>
    </source>
</evidence>
<evidence type="ECO:0000256" key="5">
    <source>
        <dbReference type="ARBA" id="ARBA00022840"/>
    </source>
</evidence>
<feature type="domain" description="UvrD-like helicase ATP-binding" evidence="12">
    <location>
        <begin position="3"/>
        <end position="290"/>
    </location>
</feature>
<dbReference type="GO" id="GO:0033202">
    <property type="term" value="C:DNA helicase complex"/>
    <property type="evidence" value="ECO:0007669"/>
    <property type="project" value="TreeGrafter"/>
</dbReference>
<evidence type="ECO:0000259" key="12">
    <source>
        <dbReference type="PROSITE" id="PS51198"/>
    </source>
</evidence>
<dbReference type="Gene3D" id="3.40.50.300">
    <property type="entry name" value="P-loop containing nucleotide triphosphate hydrolases"/>
    <property type="match status" value="2"/>
</dbReference>
<dbReference type="EC" id="5.6.2.4" evidence="9"/>